<feature type="transmembrane region" description="Helical" evidence="2">
    <location>
        <begin position="112"/>
        <end position="131"/>
    </location>
</feature>
<dbReference type="RefSeq" id="WP_124731004.1">
    <property type="nucleotide sequence ID" value="NZ_CBCSKC010000028.1"/>
</dbReference>
<evidence type="ECO:0000313" key="4">
    <source>
        <dbReference type="Proteomes" id="UP000278035"/>
    </source>
</evidence>
<keyword evidence="2" id="KW-0472">Membrane</keyword>
<accession>A0A3G8LVN6</accession>
<reference evidence="4" key="1">
    <citation type="submission" date="2018-11" db="EMBL/GenBank/DDBJ databases">
        <title>Shewanella sp. M2.</title>
        <authorList>
            <person name="Hwang Y.J."/>
            <person name="Hwang C.Y."/>
        </authorList>
    </citation>
    <scope>NUCLEOTIDE SEQUENCE [LARGE SCALE GENOMIC DNA]</scope>
    <source>
        <strain evidence="4">LMG 19866</strain>
    </source>
</reference>
<organism evidence="3 4">
    <name type="scientific">Shewanella livingstonensis</name>
    <dbReference type="NCBI Taxonomy" id="150120"/>
    <lineage>
        <taxon>Bacteria</taxon>
        <taxon>Pseudomonadati</taxon>
        <taxon>Pseudomonadota</taxon>
        <taxon>Gammaproteobacteria</taxon>
        <taxon>Alteromonadales</taxon>
        <taxon>Shewanellaceae</taxon>
        <taxon>Shewanella</taxon>
    </lineage>
</organism>
<dbReference type="AlphaFoldDB" id="A0A3G8LVN6"/>
<protein>
    <submittedName>
        <fullName evidence="3">Uncharacterized protein</fullName>
    </submittedName>
</protein>
<proteinExistence type="predicted"/>
<sequence length="199" mass="22142">MFEKNQPANSHQSSITNSTYSLWGNKPSPQIDNAKIDFDKDVTPFVEVEDDVVDENELQQYRQQLANDIQVQLTGAVSPVSTHYETLLVSDETPINANVFQRVLAVVTSSKYTTLIVVFIHVLVISIALIFGRVDFSGMAEVPLSERASKPLPPLKSYLITQAEYDKLVERAQLNTAEQSIEPEDDIPVATDDLSSKSE</sequence>
<evidence type="ECO:0000256" key="2">
    <source>
        <dbReference type="SAM" id="Phobius"/>
    </source>
</evidence>
<dbReference type="OrthoDB" id="6266989at2"/>
<keyword evidence="2" id="KW-0812">Transmembrane</keyword>
<keyword evidence="4" id="KW-1185">Reference proteome</keyword>
<name>A0A3G8LVN6_9GAMM</name>
<dbReference type="Proteomes" id="UP000278035">
    <property type="component" value="Chromosome"/>
</dbReference>
<dbReference type="EMBL" id="CP034015">
    <property type="protein sequence ID" value="AZG73454.1"/>
    <property type="molecule type" value="Genomic_DNA"/>
</dbReference>
<evidence type="ECO:0000256" key="1">
    <source>
        <dbReference type="SAM" id="MobiDB-lite"/>
    </source>
</evidence>
<evidence type="ECO:0000313" key="3">
    <source>
        <dbReference type="EMBL" id="AZG73454.1"/>
    </source>
</evidence>
<gene>
    <name evidence="3" type="ORF">EGC82_12195</name>
</gene>
<keyword evidence="2" id="KW-1133">Transmembrane helix</keyword>
<feature type="region of interest" description="Disordered" evidence="1">
    <location>
        <begin position="176"/>
        <end position="199"/>
    </location>
</feature>
<dbReference type="KEGG" id="slj:EGC82_12195"/>